<sequence length="64" mass="7164">HVRENGEHTPLKCSWCIAQSKWHSFVCKDSKGAGEGCFFLVSRIHYDLVISRITIKEAVVGMAS</sequence>
<accession>A0ABU6R0V6</accession>
<evidence type="ECO:0000313" key="2">
    <source>
        <dbReference type="Proteomes" id="UP001341840"/>
    </source>
</evidence>
<gene>
    <name evidence="1" type="ORF">PIB30_112067</name>
</gene>
<evidence type="ECO:0000313" key="1">
    <source>
        <dbReference type="EMBL" id="MED6117683.1"/>
    </source>
</evidence>
<protein>
    <submittedName>
        <fullName evidence="1">Uncharacterized protein</fullName>
    </submittedName>
</protein>
<comment type="caution">
    <text evidence="1">The sequence shown here is derived from an EMBL/GenBank/DDBJ whole genome shotgun (WGS) entry which is preliminary data.</text>
</comment>
<proteinExistence type="predicted"/>
<name>A0ABU6R0V6_9FABA</name>
<dbReference type="Proteomes" id="UP001341840">
    <property type="component" value="Unassembled WGS sequence"/>
</dbReference>
<feature type="non-terminal residue" evidence="1">
    <location>
        <position position="1"/>
    </location>
</feature>
<keyword evidence="2" id="KW-1185">Reference proteome</keyword>
<dbReference type="EMBL" id="JASCZI010007645">
    <property type="protein sequence ID" value="MED6117683.1"/>
    <property type="molecule type" value="Genomic_DNA"/>
</dbReference>
<organism evidence="1 2">
    <name type="scientific">Stylosanthes scabra</name>
    <dbReference type="NCBI Taxonomy" id="79078"/>
    <lineage>
        <taxon>Eukaryota</taxon>
        <taxon>Viridiplantae</taxon>
        <taxon>Streptophyta</taxon>
        <taxon>Embryophyta</taxon>
        <taxon>Tracheophyta</taxon>
        <taxon>Spermatophyta</taxon>
        <taxon>Magnoliopsida</taxon>
        <taxon>eudicotyledons</taxon>
        <taxon>Gunneridae</taxon>
        <taxon>Pentapetalae</taxon>
        <taxon>rosids</taxon>
        <taxon>fabids</taxon>
        <taxon>Fabales</taxon>
        <taxon>Fabaceae</taxon>
        <taxon>Papilionoideae</taxon>
        <taxon>50 kb inversion clade</taxon>
        <taxon>dalbergioids sensu lato</taxon>
        <taxon>Dalbergieae</taxon>
        <taxon>Pterocarpus clade</taxon>
        <taxon>Stylosanthes</taxon>
    </lineage>
</organism>
<reference evidence="1 2" key="1">
    <citation type="journal article" date="2023" name="Plants (Basel)">
        <title>Bridging the Gap: Combining Genomics and Transcriptomics Approaches to Understand Stylosanthes scabra, an Orphan Legume from the Brazilian Caatinga.</title>
        <authorList>
            <person name="Ferreira-Neto J.R.C."/>
            <person name="da Silva M.D."/>
            <person name="Binneck E."/>
            <person name="de Melo N.F."/>
            <person name="da Silva R.H."/>
            <person name="de Melo A.L.T.M."/>
            <person name="Pandolfi V."/>
            <person name="Bustamante F.O."/>
            <person name="Brasileiro-Vidal A.C."/>
            <person name="Benko-Iseppon A.M."/>
        </authorList>
    </citation>
    <scope>NUCLEOTIDE SEQUENCE [LARGE SCALE GENOMIC DNA]</scope>
    <source>
        <tissue evidence="1">Leaves</tissue>
    </source>
</reference>